<dbReference type="OrthoDB" id="1274115at2759"/>
<dbReference type="InterPro" id="IPR020904">
    <property type="entry name" value="Sc_DH/Rdtase_CS"/>
</dbReference>
<dbReference type="Gene3D" id="3.40.50.720">
    <property type="entry name" value="NAD(P)-binding Rossmann-like Domain"/>
    <property type="match status" value="1"/>
</dbReference>
<dbReference type="Pfam" id="PF00106">
    <property type="entry name" value="adh_short"/>
    <property type="match status" value="1"/>
</dbReference>
<dbReference type="PROSITE" id="PS00061">
    <property type="entry name" value="ADH_SHORT"/>
    <property type="match status" value="1"/>
</dbReference>
<dbReference type="InParanoid" id="A0A5J5ERS6"/>
<dbReference type="GO" id="GO:0016491">
    <property type="term" value="F:oxidoreductase activity"/>
    <property type="evidence" value="ECO:0007669"/>
    <property type="project" value="UniProtKB-KW"/>
</dbReference>
<evidence type="ECO:0000256" key="2">
    <source>
        <dbReference type="ARBA" id="ARBA00022857"/>
    </source>
</evidence>
<dbReference type="PRINTS" id="PR00080">
    <property type="entry name" value="SDRFAMILY"/>
</dbReference>
<name>A0A5J5ERS6_9PEZI</name>
<evidence type="ECO:0000313" key="5">
    <source>
        <dbReference type="EMBL" id="KAA8901708.1"/>
    </source>
</evidence>
<evidence type="ECO:0000256" key="1">
    <source>
        <dbReference type="ARBA" id="ARBA00006484"/>
    </source>
</evidence>
<dbReference type="PRINTS" id="PR00081">
    <property type="entry name" value="GDHRDH"/>
</dbReference>
<organism evidence="5 6">
    <name type="scientific">Sphaerosporella brunnea</name>
    <dbReference type="NCBI Taxonomy" id="1250544"/>
    <lineage>
        <taxon>Eukaryota</taxon>
        <taxon>Fungi</taxon>
        <taxon>Dikarya</taxon>
        <taxon>Ascomycota</taxon>
        <taxon>Pezizomycotina</taxon>
        <taxon>Pezizomycetes</taxon>
        <taxon>Pezizales</taxon>
        <taxon>Pyronemataceae</taxon>
        <taxon>Sphaerosporella</taxon>
    </lineage>
</organism>
<comment type="similarity">
    <text evidence="1 4">Belongs to the short-chain dehydrogenases/reductases (SDR) family.</text>
</comment>
<dbReference type="InterPro" id="IPR002347">
    <property type="entry name" value="SDR_fam"/>
</dbReference>
<gene>
    <name evidence="5" type="ORF">FN846DRAFT_110866</name>
</gene>
<comment type="caution">
    <text evidence="5">The sequence shown here is derived from an EMBL/GenBank/DDBJ whole genome shotgun (WGS) entry which is preliminary data.</text>
</comment>
<evidence type="ECO:0000256" key="3">
    <source>
        <dbReference type="ARBA" id="ARBA00023002"/>
    </source>
</evidence>
<dbReference type="EMBL" id="VXIS01000142">
    <property type="protein sequence ID" value="KAA8901708.1"/>
    <property type="molecule type" value="Genomic_DNA"/>
</dbReference>
<dbReference type="Proteomes" id="UP000326924">
    <property type="component" value="Unassembled WGS sequence"/>
</dbReference>
<evidence type="ECO:0000313" key="6">
    <source>
        <dbReference type="Proteomes" id="UP000326924"/>
    </source>
</evidence>
<accession>A0A5J5ERS6</accession>
<protein>
    <submittedName>
        <fullName evidence="5">Putative short chain oxidoreductase/dehydrogenase</fullName>
    </submittedName>
</protein>
<dbReference type="CDD" id="cd05374">
    <property type="entry name" value="17beta-HSD-like_SDR_c"/>
    <property type="match status" value="1"/>
</dbReference>
<keyword evidence="6" id="KW-1185">Reference proteome</keyword>
<dbReference type="PANTHER" id="PTHR43976">
    <property type="entry name" value="SHORT CHAIN DEHYDROGENASE"/>
    <property type="match status" value="1"/>
</dbReference>
<dbReference type="InterPro" id="IPR036291">
    <property type="entry name" value="NAD(P)-bd_dom_sf"/>
</dbReference>
<dbReference type="AlphaFoldDB" id="A0A5J5ERS6"/>
<evidence type="ECO:0000256" key="4">
    <source>
        <dbReference type="RuleBase" id="RU000363"/>
    </source>
</evidence>
<keyword evidence="3" id="KW-0560">Oxidoreductase</keyword>
<reference evidence="5 6" key="1">
    <citation type="submission" date="2019-09" db="EMBL/GenBank/DDBJ databases">
        <title>Draft genome of the ectomycorrhizal ascomycete Sphaerosporella brunnea.</title>
        <authorList>
            <consortium name="DOE Joint Genome Institute"/>
            <person name="Benucci G.M."/>
            <person name="Marozzi G."/>
            <person name="Antonielli L."/>
            <person name="Sanchez S."/>
            <person name="Marco P."/>
            <person name="Wang X."/>
            <person name="Falini L.B."/>
            <person name="Barry K."/>
            <person name="Haridas S."/>
            <person name="Lipzen A."/>
            <person name="Labutti K."/>
            <person name="Grigoriev I.V."/>
            <person name="Murat C."/>
            <person name="Martin F."/>
            <person name="Albertini E."/>
            <person name="Donnini D."/>
            <person name="Bonito G."/>
        </authorList>
    </citation>
    <scope>NUCLEOTIDE SEQUENCE [LARGE SCALE GENOMIC DNA]</scope>
    <source>
        <strain evidence="5 6">Sb_GMNB300</strain>
    </source>
</reference>
<sequence>MSSTSFTTTASPVWFITGCSSGFGTGLAMTALKAGHRVIASSRNPSRTPELVADVEALGGHWLTLDTIAPNAKDVVRDAVKIYGHIDYLVNNAGYSLLGAIEDFSDEECRHQMEVNFFAPLRLVQAVLPSMRERKSGTIVNISSIAGLHGIETTGMYCASKFALEGFSESLQCEVKAFGIRVLVVEPGAFRSNFLSAFVPPAAGVSEPYKDTAVGRQFAAFEAWSGKQPGDVQLGCQRIFEVVTGTGMGKGMEGFLRLGLGLDWGERARRKIESLEKTYKAQEAIWRSTDIKE</sequence>
<dbReference type="PANTHER" id="PTHR43976:SF16">
    <property type="entry name" value="SHORT-CHAIN DEHYDROGENASE_REDUCTASE FAMILY PROTEIN"/>
    <property type="match status" value="1"/>
</dbReference>
<dbReference type="InterPro" id="IPR051911">
    <property type="entry name" value="SDR_oxidoreductase"/>
</dbReference>
<keyword evidence="2" id="KW-0521">NADP</keyword>
<dbReference type="SUPFAM" id="SSF51735">
    <property type="entry name" value="NAD(P)-binding Rossmann-fold domains"/>
    <property type="match status" value="1"/>
</dbReference>
<proteinExistence type="inferred from homology"/>